<evidence type="ECO:0000313" key="4">
    <source>
        <dbReference type="Proteomes" id="UP000029867"/>
    </source>
</evidence>
<dbReference type="GO" id="GO:0007095">
    <property type="term" value="P:mitotic G2 DNA damage checkpoint signaling"/>
    <property type="evidence" value="ECO:0007669"/>
    <property type="project" value="TreeGrafter"/>
</dbReference>
<reference evidence="4" key="1">
    <citation type="journal article" date="2014" name="Microb. Cell Fact.">
        <title>Exploiting Issatchenkia orientalis SD108 for succinic acid production.</title>
        <authorList>
            <person name="Xiao H."/>
            <person name="Shao Z."/>
            <person name="Jiang Y."/>
            <person name="Dole S."/>
            <person name="Zhao H."/>
        </authorList>
    </citation>
    <scope>NUCLEOTIDE SEQUENCE [LARGE SCALE GENOMIC DNA]</scope>
    <source>
        <strain evidence="4">SD108</strain>
    </source>
</reference>
<evidence type="ECO:0000313" key="3">
    <source>
        <dbReference type="EMBL" id="KGK39337.1"/>
    </source>
</evidence>
<accession>A0A099P543</accession>
<dbReference type="VEuPathDB" id="FungiDB:C5L36_0B10890"/>
<protein>
    <recommendedName>
        <fullName evidence="2">BRCT domain-containing protein</fullName>
    </recommendedName>
</protein>
<sequence>MSSDTFITSTGLSDTEKSELELIVRERYANTTYSPDLTTDVKVLVINKRGSHNIWLKSRKFMFVASFRPDIKVIDLKEICDSDNFGKDIFELASIKPFENLRVSLSRLEDGMLDKIRLIINNNGGKAVSHLTNDTDVLISMVAEGQRYVAAVKWGIPVVSPDWCFDTLERGLPLNTVFYKLSTNVTNIVRRLNFENDEDKVGSEFYVKTYQLGRRDQACDWEKLKEWRDKESDRQLESYIKSRVQSDPQCSIEGAVLPTNVSLSANNDLKRKFGKGDTNEDDIVKIRKSTKTDALWDSVIKKKKPKSVESALSSPDLLKRMMMKKKEVIVKDTKQEKKPIIAPKGSILGAYTFKLEHYTDDERHKLQKVISKFGGKITEDESPCDFKVINYKFNDVIADTCSRYVVTEFAIERFIYNERVDFDQCLWCKPLIIPAFTTKEFRIRILQESVDTVKSEKKVKTCISGFQGTDLSQIERIVKEKLENWVEFSPIFDKSCELLVVERLSSHHVSSPITNSVRKQNLASKWGVRVLCFNDFLKNLLE</sequence>
<feature type="domain" description="BRCT" evidence="2">
    <location>
        <begin position="93"/>
        <end position="181"/>
    </location>
</feature>
<dbReference type="InterPro" id="IPR036420">
    <property type="entry name" value="BRCT_dom_sf"/>
</dbReference>
<organism evidence="3 4">
    <name type="scientific">Pichia kudriavzevii</name>
    <name type="common">Yeast</name>
    <name type="synonym">Issatchenkia orientalis</name>
    <dbReference type="NCBI Taxonomy" id="4909"/>
    <lineage>
        <taxon>Eukaryota</taxon>
        <taxon>Fungi</taxon>
        <taxon>Dikarya</taxon>
        <taxon>Ascomycota</taxon>
        <taxon>Saccharomycotina</taxon>
        <taxon>Pichiomycetes</taxon>
        <taxon>Pichiales</taxon>
        <taxon>Pichiaceae</taxon>
        <taxon>Pichia</taxon>
    </lineage>
</organism>
<evidence type="ECO:0000259" key="2">
    <source>
        <dbReference type="PROSITE" id="PS50172"/>
    </source>
</evidence>
<dbReference type="InterPro" id="IPR001357">
    <property type="entry name" value="BRCT_dom"/>
</dbReference>
<dbReference type="PANTHER" id="PTHR13561">
    <property type="entry name" value="DNA REPLICATION REGULATOR DPB11-RELATED"/>
    <property type="match status" value="1"/>
</dbReference>
<dbReference type="HOGENOM" id="CLU_502524_0_0_1"/>
<gene>
    <name evidence="3" type="ORF">JL09_g1520</name>
</gene>
<proteinExistence type="predicted"/>
<name>A0A099P543_PICKU</name>
<dbReference type="PANTHER" id="PTHR13561:SF20">
    <property type="entry name" value="DNA TOPOISOMERASE 2-BINDING PROTEIN 1"/>
    <property type="match status" value="1"/>
</dbReference>
<dbReference type="Gene3D" id="3.40.50.10190">
    <property type="entry name" value="BRCT domain"/>
    <property type="match status" value="3"/>
</dbReference>
<dbReference type="GO" id="GO:0033314">
    <property type="term" value="P:mitotic DNA replication checkpoint signaling"/>
    <property type="evidence" value="ECO:0007669"/>
    <property type="project" value="TreeGrafter"/>
</dbReference>
<dbReference type="SMART" id="SM00292">
    <property type="entry name" value="BRCT"/>
    <property type="match status" value="1"/>
</dbReference>
<dbReference type="PROSITE" id="PS50172">
    <property type="entry name" value="BRCT"/>
    <property type="match status" value="1"/>
</dbReference>
<dbReference type="GO" id="GO:0006270">
    <property type="term" value="P:DNA replication initiation"/>
    <property type="evidence" value="ECO:0007669"/>
    <property type="project" value="TreeGrafter"/>
</dbReference>
<dbReference type="SUPFAM" id="SSF52113">
    <property type="entry name" value="BRCT domain"/>
    <property type="match status" value="1"/>
</dbReference>
<comment type="caution">
    <text evidence="3">The sequence shown here is derived from an EMBL/GenBank/DDBJ whole genome shotgun (WGS) entry which is preliminary data.</text>
</comment>
<dbReference type="AlphaFoldDB" id="A0A099P543"/>
<dbReference type="Proteomes" id="UP000029867">
    <property type="component" value="Unassembled WGS sequence"/>
</dbReference>
<dbReference type="EMBL" id="JQFK01000010">
    <property type="protein sequence ID" value="KGK39337.1"/>
    <property type="molecule type" value="Genomic_DNA"/>
</dbReference>
<dbReference type="Pfam" id="PF12738">
    <property type="entry name" value="PTCB-BRCT"/>
    <property type="match status" value="1"/>
</dbReference>
<evidence type="ECO:0000256" key="1">
    <source>
        <dbReference type="ARBA" id="ARBA00022737"/>
    </source>
</evidence>
<keyword evidence="1" id="KW-0677">Repeat</keyword>